<accession>A0AC34QEP2</accession>
<name>A0AC34QEP2_9BILA</name>
<sequence>MTGLKALKPVAETQPGNRQTDDFLYWSRMKDLAVFQEPSNITSLAFSPIEPYHLASTSSMRLGIFDSVQGEAMMVLSRFKSMVYGATFRKDGRLLGVGTHEGYAQLYDIYRHGGTNRKAIRMFKAHPTAVRDVAFTSESNHFATVSDDGCVAYWDLASPKTTEPLWQIDKAHSDAIRTVKFAENNENFMITGSYDHTVKVWDTRTIPDSTNAAFVVDHGSPVEQILISSNDRFLFTAGGLTVKIWDLSCGGRFVHALEQHHKTVTSIALASRGTRIITGGIDRRVNVFSLDSGDYRLVYSNKVSSGVLALAVSPNDERMALAMGNLLSIQHRSKDDAARKLISSDAPISISLTKQLSVGGAHVKKRLGMPVLQRERGNTQKIVELTAPRLDKVRLGRLDVHLKKGSYRAMVDFIFSTAHCLGKPELVVAAFEQIRLRQALPRVLANRSGVSLVRIISFLKHHMFKNQFFDTLYEVADVLSTVYADQTLEFNVIGHFRSLRRAIDNELKLQKAIAKASGSLDLLIQASVAEHRARRNEQINSIFGDLLIHPITFKMADEEKILTDTDYDETDDKQEMVPSKKMKTKDLPPIARDSRKLPKGKKRFPKS</sequence>
<dbReference type="WBParaSite" id="JU765_v2.g15775.t1">
    <property type="protein sequence ID" value="JU765_v2.g15775.t1"/>
    <property type="gene ID" value="JU765_v2.g15775"/>
</dbReference>
<proteinExistence type="predicted"/>
<dbReference type="Proteomes" id="UP000887576">
    <property type="component" value="Unplaced"/>
</dbReference>
<organism evidence="1 2">
    <name type="scientific">Panagrolaimus sp. JU765</name>
    <dbReference type="NCBI Taxonomy" id="591449"/>
    <lineage>
        <taxon>Eukaryota</taxon>
        <taxon>Metazoa</taxon>
        <taxon>Ecdysozoa</taxon>
        <taxon>Nematoda</taxon>
        <taxon>Chromadorea</taxon>
        <taxon>Rhabditida</taxon>
        <taxon>Tylenchina</taxon>
        <taxon>Panagrolaimomorpha</taxon>
        <taxon>Panagrolaimoidea</taxon>
        <taxon>Panagrolaimidae</taxon>
        <taxon>Panagrolaimus</taxon>
    </lineage>
</organism>
<evidence type="ECO:0000313" key="1">
    <source>
        <dbReference type="Proteomes" id="UP000887576"/>
    </source>
</evidence>
<reference evidence="2" key="1">
    <citation type="submission" date="2022-11" db="UniProtKB">
        <authorList>
            <consortium name="WormBaseParasite"/>
        </authorList>
    </citation>
    <scope>IDENTIFICATION</scope>
</reference>
<evidence type="ECO:0000313" key="2">
    <source>
        <dbReference type="WBParaSite" id="JU765_v2.g15775.t1"/>
    </source>
</evidence>
<protein>
    <submittedName>
        <fullName evidence="2">U3 small nucleolar RNA-associated protein 15 homolog</fullName>
    </submittedName>
</protein>